<evidence type="ECO:0000256" key="1">
    <source>
        <dbReference type="SAM" id="Phobius"/>
    </source>
</evidence>
<feature type="transmembrane region" description="Helical" evidence="1">
    <location>
        <begin position="33"/>
        <end position="59"/>
    </location>
</feature>
<feature type="domain" description="CFA20" evidence="2">
    <location>
        <begin position="304"/>
        <end position="487"/>
    </location>
</feature>
<protein>
    <recommendedName>
        <fullName evidence="2">CFA20 domain-containing protein</fullName>
    </recommendedName>
</protein>
<accession>A0AA39LFC8</accession>
<keyword evidence="1" id="KW-0472">Membrane</keyword>
<name>A0AA39LFC8_9BILA</name>
<dbReference type="InterPro" id="IPR040441">
    <property type="entry name" value="CFA20/CFAP20DC"/>
</dbReference>
<comment type="caution">
    <text evidence="3">The sequence shown here is derived from an EMBL/GenBank/DDBJ whole genome shotgun (WGS) entry which is preliminary data.</text>
</comment>
<evidence type="ECO:0000313" key="3">
    <source>
        <dbReference type="EMBL" id="KAK0395090.1"/>
    </source>
</evidence>
<gene>
    <name evidence="3" type="ORF">QR680_001111</name>
</gene>
<proteinExistence type="predicted"/>
<dbReference type="EMBL" id="JAUCMV010000005">
    <property type="protein sequence ID" value="KAK0395090.1"/>
    <property type="molecule type" value="Genomic_DNA"/>
</dbReference>
<evidence type="ECO:0000313" key="4">
    <source>
        <dbReference type="Proteomes" id="UP001175271"/>
    </source>
</evidence>
<reference evidence="3" key="1">
    <citation type="submission" date="2023-06" db="EMBL/GenBank/DDBJ databases">
        <title>Genomic analysis of the entomopathogenic nematode Steinernema hermaphroditum.</title>
        <authorList>
            <person name="Schwarz E.M."/>
            <person name="Heppert J.K."/>
            <person name="Baniya A."/>
            <person name="Schwartz H.T."/>
            <person name="Tan C.-H."/>
            <person name="Antoshechkin I."/>
            <person name="Sternberg P.W."/>
            <person name="Goodrich-Blair H."/>
            <person name="Dillman A.R."/>
        </authorList>
    </citation>
    <scope>NUCLEOTIDE SEQUENCE</scope>
    <source>
        <strain evidence="3">PS9179</strain>
        <tissue evidence="3">Whole animal</tissue>
    </source>
</reference>
<feature type="transmembrane region" description="Helical" evidence="1">
    <location>
        <begin position="106"/>
        <end position="130"/>
    </location>
</feature>
<dbReference type="PANTHER" id="PTHR12458">
    <property type="entry name" value="ORF PROTEIN"/>
    <property type="match status" value="1"/>
</dbReference>
<dbReference type="SUPFAM" id="SSF81321">
    <property type="entry name" value="Family A G protein-coupled receptor-like"/>
    <property type="match status" value="1"/>
</dbReference>
<feature type="transmembrane region" description="Helical" evidence="1">
    <location>
        <begin position="151"/>
        <end position="183"/>
    </location>
</feature>
<feature type="transmembrane region" description="Helical" evidence="1">
    <location>
        <begin position="242"/>
        <end position="262"/>
    </location>
</feature>
<dbReference type="AlphaFoldDB" id="A0AA39LFC8"/>
<dbReference type="Proteomes" id="UP001175271">
    <property type="component" value="Unassembled WGS sequence"/>
</dbReference>
<feature type="transmembrane region" description="Helical" evidence="1">
    <location>
        <begin position="71"/>
        <end position="100"/>
    </location>
</feature>
<sequence length="514" mass="58422">MNTLLFDPLYPSIYNCTSFLATVVVPPIQLREIIIGTAYIVLGSIYEICYIPCFIAMILTPGLRRHSCYKIMICLAVVDILVVPLNAIISGVFLLLGVTFCSCPTFMYIIGCAALSLWTGSCALCSILALTRLVELICPRLHKIIFEGNRIYFWLCGAFLYMSYFFFFTNPLLFSALYAAWFFDPVVGITDRPDVEFDNKSHLANNIAAVTILLVLDVSLFIRIGRKLPITKEKMQQVTLQVALIGTLAIIAALIYIAMQYFPTPYPVIVIGQLTWQAGHGNVQCLAKMYNYCYQFKFSRTPIMFHNTFQSGLLSILYSIGSKPLQIWDKKVRNGHIKRVTDEEIQSLIIEIMGANVSTSYISCPLDPKKTLGIKLPYIVMIVKNMKKYFSFEVQILDDKGVKRRFRASNYQTTTRVKPFICTMPMRLDEGWNQIQFNLQDFCRRAYGTAYVETLRVQIHANCRLRRVYFADRLYTEEELPAEFKLYMPVRSSASVAGASSSHAHVEGEVVPSH</sequence>
<keyword evidence="1" id="KW-0812">Transmembrane</keyword>
<dbReference type="Pfam" id="PF10321">
    <property type="entry name" value="7TM_GPCR_Srt"/>
    <property type="match status" value="1"/>
</dbReference>
<keyword evidence="4" id="KW-1185">Reference proteome</keyword>
<dbReference type="InterPro" id="IPR019425">
    <property type="entry name" value="7TM_GPCR_serpentine_rcpt_Srt"/>
</dbReference>
<organism evidence="3 4">
    <name type="scientific">Steinernema hermaphroditum</name>
    <dbReference type="NCBI Taxonomy" id="289476"/>
    <lineage>
        <taxon>Eukaryota</taxon>
        <taxon>Metazoa</taxon>
        <taxon>Ecdysozoa</taxon>
        <taxon>Nematoda</taxon>
        <taxon>Chromadorea</taxon>
        <taxon>Rhabditida</taxon>
        <taxon>Tylenchina</taxon>
        <taxon>Panagrolaimomorpha</taxon>
        <taxon>Strongyloidoidea</taxon>
        <taxon>Steinernematidae</taxon>
        <taxon>Steinernema</taxon>
    </lineage>
</organism>
<feature type="transmembrane region" description="Helical" evidence="1">
    <location>
        <begin position="203"/>
        <end position="222"/>
    </location>
</feature>
<dbReference type="InterPro" id="IPR007714">
    <property type="entry name" value="CFA20_dom"/>
</dbReference>
<evidence type="ECO:0000259" key="2">
    <source>
        <dbReference type="Pfam" id="PF05018"/>
    </source>
</evidence>
<keyword evidence="1" id="KW-1133">Transmembrane helix</keyword>
<dbReference type="Pfam" id="PF05018">
    <property type="entry name" value="CFA20_dom"/>
    <property type="match status" value="1"/>
</dbReference>